<evidence type="ECO:0000313" key="3">
    <source>
        <dbReference type="Proteomes" id="UP000298061"/>
    </source>
</evidence>
<evidence type="ECO:0000256" key="1">
    <source>
        <dbReference type="SAM" id="MobiDB-lite"/>
    </source>
</evidence>
<organism evidence="2 3">
    <name type="scientific">Hericium alpestre</name>
    <dbReference type="NCBI Taxonomy" id="135208"/>
    <lineage>
        <taxon>Eukaryota</taxon>
        <taxon>Fungi</taxon>
        <taxon>Dikarya</taxon>
        <taxon>Basidiomycota</taxon>
        <taxon>Agaricomycotina</taxon>
        <taxon>Agaricomycetes</taxon>
        <taxon>Russulales</taxon>
        <taxon>Hericiaceae</taxon>
        <taxon>Hericium</taxon>
    </lineage>
</organism>
<dbReference type="AlphaFoldDB" id="A0A4Z0A2M5"/>
<keyword evidence="3" id="KW-1185">Reference proteome</keyword>
<feature type="compositionally biased region" description="Low complexity" evidence="1">
    <location>
        <begin position="42"/>
        <end position="52"/>
    </location>
</feature>
<dbReference type="OrthoDB" id="2651020at2759"/>
<gene>
    <name evidence="2" type="ORF">EWM64_g3319</name>
</gene>
<feature type="compositionally biased region" description="Low complexity" evidence="1">
    <location>
        <begin position="60"/>
        <end position="79"/>
    </location>
</feature>
<protein>
    <submittedName>
        <fullName evidence="2">Uncharacterized protein</fullName>
    </submittedName>
</protein>
<accession>A0A4Z0A2M5</accession>
<sequence length="172" mass="18200">MSAVAVMSQPRTMPISNDLDFDLSNLLNSLSLHQKTRERESAASAPAPNPAADDVQMSDAPASSQPATSASSPSSATTPPSCAFLSALTAQFETYADSDSDDYATTGGAYLDTILVHREVFAACPGMHAGCPAAFMALARALELRAWARGPRCGHGGRRRVFGRRRGRSRRG</sequence>
<evidence type="ECO:0000313" key="2">
    <source>
        <dbReference type="EMBL" id="TFY80694.1"/>
    </source>
</evidence>
<feature type="region of interest" description="Disordered" evidence="1">
    <location>
        <begin position="32"/>
        <end position="79"/>
    </location>
</feature>
<proteinExistence type="predicted"/>
<reference evidence="2 3" key="1">
    <citation type="submission" date="2019-02" db="EMBL/GenBank/DDBJ databases">
        <title>Genome sequencing of the rare red list fungi Hericium alpestre (H. flagellum).</title>
        <authorList>
            <person name="Buettner E."/>
            <person name="Kellner H."/>
        </authorList>
    </citation>
    <scope>NUCLEOTIDE SEQUENCE [LARGE SCALE GENOMIC DNA]</scope>
    <source>
        <strain evidence="2 3">DSM 108284</strain>
    </source>
</reference>
<dbReference type="EMBL" id="SFCI01000303">
    <property type="protein sequence ID" value="TFY80694.1"/>
    <property type="molecule type" value="Genomic_DNA"/>
</dbReference>
<comment type="caution">
    <text evidence="2">The sequence shown here is derived from an EMBL/GenBank/DDBJ whole genome shotgun (WGS) entry which is preliminary data.</text>
</comment>
<name>A0A4Z0A2M5_9AGAM</name>
<dbReference type="Proteomes" id="UP000298061">
    <property type="component" value="Unassembled WGS sequence"/>
</dbReference>